<reference evidence="2 3" key="1">
    <citation type="journal article" date="2017" name="Nature">
        <title>The Apostasia genome and the evolution of orchids.</title>
        <authorList>
            <person name="Zhang G.Q."/>
            <person name="Liu K.W."/>
            <person name="Li Z."/>
            <person name="Lohaus R."/>
            <person name="Hsiao Y.Y."/>
            <person name="Niu S.C."/>
            <person name="Wang J.Y."/>
            <person name="Lin Y.C."/>
            <person name="Xu Q."/>
            <person name="Chen L.J."/>
            <person name="Yoshida K."/>
            <person name="Fujiwara S."/>
            <person name="Wang Z.W."/>
            <person name="Zhang Y.Q."/>
            <person name="Mitsuda N."/>
            <person name="Wang M."/>
            <person name="Liu G.H."/>
            <person name="Pecoraro L."/>
            <person name="Huang H.X."/>
            <person name="Xiao X.J."/>
            <person name="Lin M."/>
            <person name="Wu X.Y."/>
            <person name="Wu W.L."/>
            <person name="Chen Y.Y."/>
            <person name="Chang S.B."/>
            <person name="Sakamoto S."/>
            <person name="Ohme-Takagi M."/>
            <person name="Yagi M."/>
            <person name="Zeng S.J."/>
            <person name="Shen C.Y."/>
            <person name="Yeh C.M."/>
            <person name="Luo Y.B."/>
            <person name="Tsai W.C."/>
            <person name="Van de Peer Y."/>
            <person name="Liu Z.J."/>
        </authorList>
    </citation>
    <scope>NUCLEOTIDE SEQUENCE [LARGE SCALE GENOMIC DNA]</scope>
    <source>
        <strain evidence="3">cv. Shenzhen</strain>
        <tissue evidence="2">Stem</tissue>
    </source>
</reference>
<name>A0A2I0AKL1_9ASPA</name>
<proteinExistence type="predicted"/>
<dbReference type="OrthoDB" id="409625at2759"/>
<keyword evidence="3" id="KW-1185">Reference proteome</keyword>
<organism evidence="2 3">
    <name type="scientific">Apostasia shenzhenica</name>
    <dbReference type="NCBI Taxonomy" id="1088818"/>
    <lineage>
        <taxon>Eukaryota</taxon>
        <taxon>Viridiplantae</taxon>
        <taxon>Streptophyta</taxon>
        <taxon>Embryophyta</taxon>
        <taxon>Tracheophyta</taxon>
        <taxon>Spermatophyta</taxon>
        <taxon>Magnoliopsida</taxon>
        <taxon>Liliopsida</taxon>
        <taxon>Asparagales</taxon>
        <taxon>Orchidaceae</taxon>
        <taxon>Apostasioideae</taxon>
        <taxon>Apostasia</taxon>
    </lineage>
</organism>
<dbReference type="Gene3D" id="3.10.450.40">
    <property type="match status" value="1"/>
</dbReference>
<sequence>MASIVVPRFFRLHGKAPAPLLTHSSTPARTLRLPAFAAFRASGTPDSGIGDAAGHVPGILRIRRPDVSPEVSGKEAEEESSAVQMEGGEEGEWVDWENQILEETVPLVGLVRMILHSGKYAVGDRLSVKHEEAILEKLLIYHPESKKKVGCGIDYITDFIQNSQNLVASSLSERMGNQWTSHIGSA</sequence>
<accession>A0A2I0AKL1</accession>
<dbReference type="PANTHER" id="PTHR33415:SF15">
    <property type="entry name" value="PROTEIN DCL HOMOLOG, CHLOROPLASTIC"/>
    <property type="match status" value="1"/>
</dbReference>
<feature type="region of interest" description="Disordered" evidence="1">
    <location>
        <begin position="67"/>
        <end position="89"/>
    </location>
</feature>
<dbReference type="STRING" id="1088818.A0A2I0AKL1"/>
<dbReference type="InterPro" id="IPR044673">
    <property type="entry name" value="DCL-like"/>
</dbReference>
<dbReference type="PANTHER" id="PTHR33415">
    <property type="entry name" value="PROTEIN EMBRYO DEFECTIVE 514"/>
    <property type="match status" value="1"/>
</dbReference>
<dbReference type="AlphaFoldDB" id="A0A2I0AKL1"/>
<dbReference type="GO" id="GO:0009658">
    <property type="term" value="P:chloroplast organization"/>
    <property type="evidence" value="ECO:0007669"/>
    <property type="project" value="TreeGrafter"/>
</dbReference>
<evidence type="ECO:0000313" key="2">
    <source>
        <dbReference type="EMBL" id="PKA56099.1"/>
    </source>
</evidence>
<dbReference type="GO" id="GO:0009507">
    <property type="term" value="C:chloroplast"/>
    <property type="evidence" value="ECO:0007669"/>
    <property type="project" value="TreeGrafter"/>
</dbReference>
<dbReference type="GO" id="GO:1901259">
    <property type="term" value="P:chloroplast rRNA processing"/>
    <property type="evidence" value="ECO:0007669"/>
    <property type="project" value="TreeGrafter"/>
</dbReference>
<evidence type="ECO:0000313" key="3">
    <source>
        <dbReference type="Proteomes" id="UP000236161"/>
    </source>
</evidence>
<dbReference type="Pfam" id="PF11523">
    <property type="entry name" value="DUF3223"/>
    <property type="match status" value="1"/>
</dbReference>
<protein>
    <submittedName>
        <fullName evidence="2">Protein DCL, chloroplastic</fullName>
    </submittedName>
</protein>
<gene>
    <name evidence="2" type="primary">DCL</name>
    <name evidence="2" type="ORF">AXF42_Ash015584</name>
</gene>
<dbReference type="Proteomes" id="UP000236161">
    <property type="component" value="Unassembled WGS sequence"/>
</dbReference>
<evidence type="ECO:0000256" key="1">
    <source>
        <dbReference type="SAM" id="MobiDB-lite"/>
    </source>
</evidence>
<dbReference type="EMBL" id="KZ451975">
    <property type="protein sequence ID" value="PKA56099.1"/>
    <property type="molecule type" value="Genomic_DNA"/>
</dbReference>